<reference evidence="1" key="1">
    <citation type="submission" date="2022-04" db="EMBL/GenBank/DDBJ databases">
        <title>Genome of the entomopathogenic fungus Entomophthora muscae.</title>
        <authorList>
            <person name="Elya C."/>
            <person name="Lovett B.R."/>
            <person name="Lee E."/>
            <person name="Macias A.M."/>
            <person name="Hajek A.E."/>
            <person name="De Bivort B.L."/>
            <person name="Kasson M.T."/>
            <person name="De Fine Licht H.H."/>
            <person name="Stajich J.E."/>
        </authorList>
    </citation>
    <scope>NUCLEOTIDE SEQUENCE</scope>
    <source>
        <strain evidence="1">Berkeley</strain>
    </source>
</reference>
<keyword evidence="2" id="KW-1185">Reference proteome</keyword>
<comment type="caution">
    <text evidence="1">The sequence shown here is derived from an EMBL/GenBank/DDBJ whole genome shotgun (WGS) entry which is preliminary data.</text>
</comment>
<dbReference type="Proteomes" id="UP001165960">
    <property type="component" value="Unassembled WGS sequence"/>
</dbReference>
<gene>
    <name evidence="1" type="ORF">DSO57_1036241</name>
</gene>
<evidence type="ECO:0000313" key="2">
    <source>
        <dbReference type="Proteomes" id="UP001165960"/>
    </source>
</evidence>
<dbReference type="EMBL" id="QTSX02000342">
    <property type="protein sequence ID" value="KAJ9087136.1"/>
    <property type="molecule type" value="Genomic_DNA"/>
</dbReference>
<accession>A0ACC2UKH1</accession>
<organism evidence="1 2">
    <name type="scientific">Entomophthora muscae</name>
    <dbReference type="NCBI Taxonomy" id="34485"/>
    <lineage>
        <taxon>Eukaryota</taxon>
        <taxon>Fungi</taxon>
        <taxon>Fungi incertae sedis</taxon>
        <taxon>Zoopagomycota</taxon>
        <taxon>Entomophthoromycotina</taxon>
        <taxon>Entomophthoromycetes</taxon>
        <taxon>Entomophthorales</taxon>
        <taxon>Entomophthoraceae</taxon>
        <taxon>Entomophthora</taxon>
    </lineage>
</organism>
<protein>
    <submittedName>
        <fullName evidence="1">Uncharacterized protein</fullName>
    </submittedName>
</protein>
<name>A0ACC2UKH1_9FUNG</name>
<sequence length="231" mass="26314">MKIPFFLSGALATWKFVEITSSVNVYNVTSPLILGKQMKWPSEEHFTSYHLNLEQLYQESICCSTTTPFRNKAHCFEKRNQAYLLGPAERVSYYVFGRKSEASVVTIKFNVTKEVKQEIPKPICLNNVLEYIVPTVPRGFSYANQATSSTNLSFTFQGYGFAYISFRPIYLLVDGIYTYKSSGFFHNDTKSKNVSYHIPVTLPDGSLDGVYKLEGFYDPDHADLNKHSQLS</sequence>
<evidence type="ECO:0000313" key="1">
    <source>
        <dbReference type="EMBL" id="KAJ9087136.1"/>
    </source>
</evidence>
<proteinExistence type="predicted"/>